<keyword evidence="1" id="KW-1133">Transmembrane helix</keyword>
<comment type="caution">
    <text evidence="2">The sequence shown here is derived from an EMBL/GenBank/DDBJ whole genome shotgun (WGS) entry which is preliminary data.</text>
</comment>
<dbReference type="EMBL" id="NGFP01000077">
    <property type="protein sequence ID" value="OUC95612.1"/>
    <property type="molecule type" value="Genomic_DNA"/>
</dbReference>
<feature type="transmembrane region" description="Helical" evidence="1">
    <location>
        <begin position="20"/>
        <end position="41"/>
    </location>
</feature>
<gene>
    <name evidence="2" type="ORF">CA984_18170</name>
</gene>
<dbReference type="Proteomes" id="UP000194761">
    <property type="component" value="Unassembled WGS sequence"/>
</dbReference>
<feature type="transmembrane region" description="Helical" evidence="1">
    <location>
        <begin position="143"/>
        <end position="166"/>
    </location>
</feature>
<keyword evidence="1" id="KW-0812">Transmembrane</keyword>
<reference evidence="2 3" key="1">
    <citation type="submission" date="2017-05" db="EMBL/GenBank/DDBJ databases">
        <title>Biotechnological potential of actinobacteria isolated from South African environments.</title>
        <authorList>
            <person name="Le Roes-Hill M."/>
            <person name="Prins A."/>
            <person name="Durrell K.A."/>
        </authorList>
    </citation>
    <scope>NUCLEOTIDE SEQUENCE [LARGE SCALE GENOMIC DNA]</scope>
    <source>
        <strain evidence="2">M26</strain>
    </source>
</reference>
<name>A0A243RMY6_9ACTN</name>
<evidence type="ECO:0008006" key="4">
    <source>
        <dbReference type="Google" id="ProtNLM"/>
    </source>
</evidence>
<keyword evidence="1" id="KW-0472">Membrane</keyword>
<feature type="transmembrane region" description="Helical" evidence="1">
    <location>
        <begin position="173"/>
        <end position="189"/>
    </location>
</feature>
<feature type="transmembrane region" description="Helical" evidence="1">
    <location>
        <begin position="98"/>
        <end position="117"/>
    </location>
</feature>
<keyword evidence="3" id="KW-1185">Reference proteome</keyword>
<evidence type="ECO:0000313" key="2">
    <source>
        <dbReference type="EMBL" id="OUC95612.1"/>
    </source>
</evidence>
<feature type="transmembrane region" description="Helical" evidence="1">
    <location>
        <begin position="67"/>
        <end position="86"/>
    </location>
</feature>
<sequence>MRSGTRSGFGEQVLKNPDSFRRIVAGVALLAWPVLEFLAFLTSPPGAEHDPAVFREHPALVQVSGLLYLWTALALIPVVLGLAHLLRHRAPATGNIGAALGLVGAGHALTLFTTDFYDLALAQSLPDAQAEAVTARAGELPGFLYGMLLPGFLAHVGLLTLLVGLVVARVAPWWVPLAALAGTVVPFVTMDQPPAVQSTGALLHLAAYGWIALHVLRMPDTGWRTGLTAPTPSHA</sequence>
<dbReference type="AlphaFoldDB" id="A0A243RMY6"/>
<organism evidence="2 3">
    <name type="scientific">Streptosporangium minutum</name>
    <dbReference type="NCBI Taxonomy" id="569862"/>
    <lineage>
        <taxon>Bacteria</taxon>
        <taxon>Bacillati</taxon>
        <taxon>Actinomycetota</taxon>
        <taxon>Actinomycetes</taxon>
        <taxon>Streptosporangiales</taxon>
        <taxon>Streptosporangiaceae</taxon>
        <taxon>Streptosporangium</taxon>
    </lineage>
</organism>
<accession>A0A243RMY6</accession>
<feature type="transmembrane region" description="Helical" evidence="1">
    <location>
        <begin position="195"/>
        <end position="216"/>
    </location>
</feature>
<proteinExistence type="predicted"/>
<evidence type="ECO:0000256" key="1">
    <source>
        <dbReference type="SAM" id="Phobius"/>
    </source>
</evidence>
<evidence type="ECO:0000313" key="3">
    <source>
        <dbReference type="Proteomes" id="UP000194761"/>
    </source>
</evidence>
<protein>
    <recommendedName>
        <fullName evidence="4">DUF4386 domain-containing protein</fullName>
    </recommendedName>
</protein>